<reference evidence="2 3" key="1">
    <citation type="journal article" date="2019" name="Emerg. Microbes Infect.">
        <title>Comprehensive subspecies identification of 175 nontuberculous mycobacteria species based on 7547 genomic profiles.</title>
        <authorList>
            <person name="Matsumoto Y."/>
            <person name="Kinjo T."/>
            <person name="Motooka D."/>
            <person name="Nabeya D."/>
            <person name="Jung N."/>
            <person name="Uechi K."/>
            <person name="Horii T."/>
            <person name="Iida T."/>
            <person name="Fujita J."/>
            <person name="Nakamura S."/>
        </authorList>
    </citation>
    <scope>NUCLEOTIDE SEQUENCE [LARGE SCALE GENOMIC DNA]</scope>
    <source>
        <strain evidence="2 3">JCM 6377</strain>
    </source>
</reference>
<protein>
    <submittedName>
        <fullName evidence="2">Uncharacterized protein</fullName>
    </submittedName>
</protein>
<keyword evidence="1" id="KW-0812">Transmembrane</keyword>
<feature type="transmembrane region" description="Helical" evidence="1">
    <location>
        <begin position="87"/>
        <end position="108"/>
    </location>
</feature>
<evidence type="ECO:0000313" key="3">
    <source>
        <dbReference type="Proteomes" id="UP000465302"/>
    </source>
</evidence>
<proteinExistence type="predicted"/>
<organism evidence="2 3">
    <name type="scientific">Mycolicibacterium agri</name>
    <name type="common">Mycobacterium agri</name>
    <dbReference type="NCBI Taxonomy" id="36811"/>
    <lineage>
        <taxon>Bacteria</taxon>
        <taxon>Bacillati</taxon>
        <taxon>Actinomycetota</taxon>
        <taxon>Actinomycetes</taxon>
        <taxon>Mycobacteriales</taxon>
        <taxon>Mycobacteriaceae</taxon>
        <taxon>Mycolicibacterium</taxon>
    </lineage>
</organism>
<accession>A0A7I9W436</accession>
<comment type="caution">
    <text evidence="2">The sequence shown here is derived from an EMBL/GenBank/DDBJ whole genome shotgun (WGS) entry which is preliminary data.</text>
</comment>
<name>A0A7I9W436_MYCAG</name>
<gene>
    <name evidence="2" type="ORF">MAGR_33970</name>
</gene>
<dbReference type="RefSeq" id="WP_174814677.1">
    <property type="nucleotide sequence ID" value="NZ_BLKS01000001.1"/>
</dbReference>
<feature type="transmembrane region" description="Helical" evidence="1">
    <location>
        <begin position="120"/>
        <end position="140"/>
    </location>
</feature>
<keyword evidence="1" id="KW-1133">Transmembrane helix</keyword>
<evidence type="ECO:0000313" key="2">
    <source>
        <dbReference type="EMBL" id="GFG51956.1"/>
    </source>
</evidence>
<feature type="transmembrane region" description="Helical" evidence="1">
    <location>
        <begin position="60"/>
        <end position="80"/>
    </location>
</feature>
<sequence>MTDKRPALAAMYAGLALTILATAVPYVDRATGNALAEHIRAGYPSYPQERIEVAANTYLIYLSAVGVLGVIGWAVTIWAVKAGRRFAPLLAAALLAAGVTVGLFNLFVRDTSGDTGLPPMLASVGLLPCLTGVAAVTLLWTRRKEVAA</sequence>
<dbReference type="AlphaFoldDB" id="A0A7I9W436"/>
<dbReference type="EMBL" id="BLKS01000001">
    <property type="protein sequence ID" value="GFG51956.1"/>
    <property type="molecule type" value="Genomic_DNA"/>
</dbReference>
<dbReference type="Proteomes" id="UP000465302">
    <property type="component" value="Unassembled WGS sequence"/>
</dbReference>
<evidence type="ECO:0000256" key="1">
    <source>
        <dbReference type="SAM" id="Phobius"/>
    </source>
</evidence>
<keyword evidence="1" id="KW-0472">Membrane</keyword>